<dbReference type="Proteomes" id="UP000886724">
    <property type="component" value="Unassembled WGS sequence"/>
</dbReference>
<evidence type="ECO:0000313" key="1">
    <source>
        <dbReference type="EMBL" id="HIX80763.1"/>
    </source>
</evidence>
<comment type="caution">
    <text evidence="1">The sequence shown here is derived from an EMBL/GenBank/DDBJ whole genome shotgun (WGS) entry which is preliminary data.</text>
</comment>
<protein>
    <submittedName>
        <fullName evidence="1">DUF3841 domain-containing protein</fullName>
    </submittedName>
</protein>
<accession>A0A9D1XJN3</accession>
<gene>
    <name evidence="1" type="ORF">H9980_02185</name>
</gene>
<reference evidence="1" key="1">
    <citation type="journal article" date="2021" name="PeerJ">
        <title>Extensive microbial diversity within the chicken gut microbiome revealed by metagenomics and culture.</title>
        <authorList>
            <person name="Gilroy R."/>
            <person name="Ravi A."/>
            <person name="Getino M."/>
            <person name="Pursley I."/>
            <person name="Horton D.L."/>
            <person name="Alikhan N.F."/>
            <person name="Baker D."/>
            <person name="Gharbi K."/>
            <person name="Hall N."/>
            <person name="Watson M."/>
            <person name="Adriaenssens E.M."/>
            <person name="Foster-Nyarko E."/>
            <person name="Jarju S."/>
            <person name="Secka A."/>
            <person name="Antonio M."/>
            <person name="Oren A."/>
            <person name="Chaudhuri R.R."/>
            <person name="La Ragione R."/>
            <person name="Hildebrand F."/>
            <person name="Pallen M.J."/>
        </authorList>
    </citation>
    <scope>NUCLEOTIDE SEQUENCE</scope>
    <source>
        <strain evidence="1">ChiGjej1B1-14440</strain>
    </source>
</reference>
<sequence>MKCITVQNINVLQKILKNSVYYLFDERYFIGRNRKDAYEFMKKEYRYANYPIFLSPVGFKVEMCGADFSDSSVAIEFDIPDNMVHMQRYYDWSDFLYYSNSPKEFQRVFYGYDDVYQFGKHVLTETDNNDLDQKEVYQATVCCLKKEWITDVTSDLRLLEKKHFGSGGNNILKELRYYKEQ</sequence>
<proteinExistence type="predicted"/>
<organism evidence="1 2">
    <name type="scientific">Candidatus Erysipelatoclostridium merdavium</name>
    <dbReference type="NCBI Taxonomy" id="2838566"/>
    <lineage>
        <taxon>Bacteria</taxon>
        <taxon>Bacillati</taxon>
        <taxon>Bacillota</taxon>
        <taxon>Erysipelotrichia</taxon>
        <taxon>Erysipelotrichales</taxon>
        <taxon>Erysipelotrichales incertae sedis</taxon>
    </lineage>
</organism>
<dbReference type="AlphaFoldDB" id="A0A9D1XJN3"/>
<reference evidence="1" key="2">
    <citation type="submission" date="2021-04" db="EMBL/GenBank/DDBJ databases">
        <authorList>
            <person name="Gilroy R."/>
        </authorList>
    </citation>
    <scope>NUCLEOTIDE SEQUENCE</scope>
    <source>
        <strain evidence="1">ChiGjej1B1-14440</strain>
    </source>
</reference>
<evidence type="ECO:0000313" key="2">
    <source>
        <dbReference type="Proteomes" id="UP000886724"/>
    </source>
</evidence>
<dbReference type="EMBL" id="DXET01000055">
    <property type="protein sequence ID" value="HIX80763.1"/>
    <property type="molecule type" value="Genomic_DNA"/>
</dbReference>
<name>A0A9D1XJN3_9FIRM</name>